<name>A0A1E3BJD5_ASPCR</name>
<dbReference type="Proteomes" id="UP000094569">
    <property type="component" value="Unassembled WGS sequence"/>
</dbReference>
<protein>
    <submittedName>
        <fullName evidence="2">Uncharacterized protein</fullName>
    </submittedName>
</protein>
<accession>A0A1E3BJD5</accession>
<reference evidence="2 3" key="1">
    <citation type="journal article" date="2016" name="BMC Genomics">
        <title>Comparative genomic and transcriptomic analyses of the Fuzhuan brick tea-fermentation fungus Aspergillus cristatus.</title>
        <authorList>
            <person name="Ge Y."/>
            <person name="Wang Y."/>
            <person name="Liu Y."/>
            <person name="Tan Y."/>
            <person name="Ren X."/>
            <person name="Zhang X."/>
            <person name="Hyde K.D."/>
            <person name="Liu Y."/>
            <person name="Liu Z."/>
        </authorList>
    </citation>
    <scope>NUCLEOTIDE SEQUENCE [LARGE SCALE GENOMIC DNA]</scope>
    <source>
        <strain evidence="2 3">GZAAS20.1005</strain>
    </source>
</reference>
<proteinExistence type="predicted"/>
<keyword evidence="3" id="KW-1185">Reference proteome</keyword>
<evidence type="ECO:0000313" key="2">
    <source>
        <dbReference type="EMBL" id="ODM21093.1"/>
    </source>
</evidence>
<organism evidence="2 3">
    <name type="scientific">Aspergillus cristatus</name>
    <name type="common">Chinese Fuzhuan brick tea-fermentation fungus</name>
    <name type="synonym">Eurotium cristatum</name>
    <dbReference type="NCBI Taxonomy" id="573508"/>
    <lineage>
        <taxon>Eukaryota</taxon>
        <taxon>Fungi</taxon>
        <taxon>Dikarya</taxon>
        <taxon>Ascomycota</taxon>
        <taxon>Pezizomycotina</taxon>
        <taxon>Eurotiomycetes</taxon>
        <taxon>Eurotiomycetidae</taxon>
        <taxon>Eurotiales</taxon>
        <taxon>Aspergillaceae</taxon>
        <taxon>Aspergillus</taxon>
        <taxon>Aspergillus subgen. Aspergillus</taxon>
    </lineage>
</organism>
<keyword evidence="1" id="KW-0732">Signal</keyword>
<comment type="caution">
    <text evidence="2">The sequence shown here is derived from an EMBL/GenBank/DDBJ whole genome shotgun (WGS) entry which is preliminary data.</text>
</comment>
<feature type="chain" id="PRO_5009123744" evidence="1">
    <location>
        <begin position="17"/>
        <end position="179"/>
    </location>
</feature>
<sequence length="179" mass="20366">MPIKLVASSIVGLCWLLEFSKKEPAGVIYSKRSQRKDRRIEDIQRVEGKRRLNNVDKIFRGFAQRSMGLQLTRLQSAAKVKTRVDELCESINSSDPQVRARIQRRSGFTTKKLHHFCFLPEDREVVLRGINAGVKQLVLEELLGRRLEEAGQLNQPAAISSIAALNISAFSRLHFEEIP</sequence>
<evidence type="ECO:0000256" key="1">
    <source>
        <dbReference type="SAM" id="SignalP"/>
    </source>
</evidence>
<dbReference type="AlphaFoldDB" id="A0A1E3BJD5"/>
<dbReference type="EMBL" id="JXNT01000003">
    <property type="protein sequence ID" value="ODM21093.1"/>
    <property type="molecule type" value="Genomic_DNA"/>
</dbReference>
<feature type="signal peptide" evidence="1">
    <location>
        <begin position="1"/>
        <end position="16"/>
    </location>
</feature>
<dbReference type="VEuPathDB" id="FungiDB:SI65_04146"/>
<gene>
    <name evidence="2" type="ORF">SI65_04146</name>
</gene>
<dbReference type="OrthoDB" id="4414647at2759"/>
<evidence type="ECO:0000313" key="3">
    <source>
        <dbReference type="Proteomes" id="UP000094569"/>
    </source>
</evidence>